<gene>
    <name evidence="8" type="ORF">PNOK_0515300</name>
</gene>
<evidence type="ECO:0000256" key="3">
    <source>
        <dbReference type="ARBA" id="ARBA00022989"/>
    </source>
</evidence>
<evidence type="ECO:0000256" key="1">
    <source>
        <dbReference type="ARBA" id="ARBA00004167"/>
    </source>
</evidence>
<reference evidence="8 9" key="1">
    <citation type="journal article" date="2017" name="Mol. Ecol.">
        <title>Comparative and population genomic landscape of Phellinus noxius: A hypervariable fungus causing root rot in trees.</title>
        <authorList>
            <person name="Chung C.L."/>
            <person name="Lee T.J."/>
            <person name="Akiba M."/>
            <person name="Lee H.H."/>
            <person name="Kuo T.H."/>
            <person name="Liu D."/>
            <person name="Ke H.M."/>
            <person name="Yokoi T."/>
            <person name="Roa M.B."/>
            <person name="Lu M.J."/>
            <person name="Chang Y.Y."/>
            <person name="Ann P.J."/>
            <person name="Tsai J.N."/>
            <person name="Chen C.Y."/>
            <person name="Tzean S.S."/>
            <person name="Ota Y."/>
            <person name="Hattori T."/>
            <person name="Sahashi N."/>
            <person name="Liou R.F."/>
            <person name="Kikuchi T."/>
            <person name="Tsai I.J."/>
        </authorList>
    </citation>
    <scope>NUCLEOTIDE SEQUENCE [LARGE SCALE GENOMIC DNA]</scope>
    <source>
        <strain evidence="8 9">FFPRI411160</strain>
    </source>
</reference>
<dbReference type="Proteomes" id="UP000217199">
    <property type="component" value="Unassembled WGS sequence"/>
</dbReference>
<evidence type="ECO:0000256" key="7">
    <source>
        <dbReference type="SAM" id="SignalP"/>
    </source>
</evidence>
<dbReference type="AlphaFoldDB" id="A0A286UL14"/>
<feature type="region of interest" description="Disordered" evidence="5">
    <location>
        <begin position="179"/>
        <end position="240"/>
    </location>
</feature>
<feature type="chain" id="PRO_5013837169" evidence="7">
    <location>
        <begin position="24"/>
        <end position="390"/>
    </location>
</feature>
<dbReference type="PANTHER" id="PTHR15549">
    <property type="entry name" value="PAIRED IMMUNOGLOBULIN-LIKE TYPE 2 RECEPTOR"/>
    <property type="match status" value="1"/>
</dbReference>
<name>A0A286UL14_9AGAM</name>
<evidence type="ECO:0000256" key="6">
    <source>
        <dbReference type="SAM" id="Phobius"/>
    </source>
</evidence>
<organism evidence="8 9">
    <name type="scientific">Pyrrhoderma noxium</name>
    <dbReference type="NCBI Taxonomy" id="2282107"/>
    <lineage>
        <taxon>Eukaryota</taxon>
        <taxon>Fungi</taxon>
        <taxon>Dikarya</taxon>
        <taxon>Basidiomycota</taxon>
        <taxon>Agaricomycotina</taxon>
        <taxon>Agaricomycetes</taxon>
        <taxon>Hymenochaetales</taxon>
        <taxon>Hymenochaetaceae</taxon>
        <taxon>Pyrrhoderma</taxon>
    </lineage>
</organism>
<keyword evidence="7" id="KW-0732">Signal</keyword>
<comment type="caution">
    <text evidence="8">The sequence shown here is derived from an EMBL/GenBank/DDBJ whole genome shotgun (WGS) entry which is preliminary data.</text>
</comment>
<evidence type="ECO:0000313" key="8">
    <source>
        <dbReference type="EMBL" id="PAV20219.1"/>
    </source>
</evidence>
<evidence type="ECO:0000256" key="4">
    <source>
        <dbReference type="ARBA" id="ARBA00023136"/>
    </source>
</evidence>
<dbReference type="STRING" id="2282107.A0A286UL14"/>
<evidence type="ECO:0000313" key="9">
    <source>
        <dbReference type="Proteomes" id="UP000217199"/>
    </source>
</evidence>
<dbReference type="GO" id="GO:0016020">
    <property type="term" value="C:membrane"/>
    <property type="evidence" value="ECO:0007669"/>
    <property type="project" value="UniProtKB-SubCell"/>
</dbReference>
<keyword evidence="9" id="KW-1185">Reference proteome</keyword>
<evidence type="ECO:0000256" key="2">
    <source>
        <dbReference type="ARBA" id="ARBA00022692"/>
    </source>
</evidence>
<dbReference type="EMBL" id="NBII01000004">
    <property type="protein sequence ID" value="PAV20219.1"/>
    <property type="molecule type" value="Genomic_DNA"/>
</dbReference>
<feature type="transmembrane region" description="Helical" evidence="6">
    <location>
        <begin position="244"/>
        <end position="265"/>
    </location>
</feature>
<dbReference type="Gene3D" id="2.60.120.260">
    <property type="entry name" value="Galactose-binding domain-like"/>
    <property type="match status" value="1"/>
</dbReference>
<keyword evidence="2 6" id="KW-0812">Transmembrane</keyword>
<protein>
    <submittedName>
        <fullName evidence="8">Uncharacterized protein</fullName>
    </submittedName>
</protein>
<keyword evidence="4 6" id="KW-0472">Membrane</keyword>
<proteinExistence type="predicted"/>
<accession>A0A286UL14</accession>
<dbReference type="InParanoid" id="A0A286UL14"/>
<evidence type="ECO:0000256" key="5">
    <source>
        <dbReference type="SAM" id="MobiDB-lite"/>
    </source>
</evidence>
<feature type="signal peptide" evidence="7">
    <location>
        <begin position="1"/>
        <end position="23"/>
    </location>
</feature>
<dbReference type="OrthoDB" id="2757180at2759"/>
<comment type="subcellular location">
    <subcellularLocation>
        <location evidence="1">Membrane</location>
        <topology evidence="1">Single-pass membrane protein</topology>
    </subcellularLocation>
</comment>
<dbReference type="GO" id="GO:0071944">
    <property type="term" value="C:cell periphery"/>
    <property type="evidence" value="ECO:0007669"/>
    <property type="project" value="UniProtKB-ARBA"/>
</dbReference>
<keyword evidence="3 6" id="KW-1133">Transmembrane helix</keyword>
<sequence>MYFYKVLHSLSFCIILLSSLVYSEDITIDDTSDSLTYSPAEDWVQGSGCTSCSVSPTASSTHGNSWHDTTYQAGEDAHTITFQFSGIRIAAYFIVPDIQTGDLTLTTNLSFSIDGSEVGTYDHSPTGGSEFLYNQRCFYSDTLSDGSHTLVISARAPSGQSSLTLFDYLVYTTADQTTSSSATTSSSSSAASSTQGSSGNTGQASSSGTTSSSSSVSSGSTNSQATDSTSESDTTNSSSSHTGAIVGGVVGGVAAVLLVVALLFCCRRKREASDAESSWSFFREKGKSKEITPLVLEANYDQRPATSLGYDSPTTITGMKKDMNNSPDHYQRNVAPVSPTENSDSETCVLSQLSALQAHVFRLHEEIEYNRQRNDVIYQAPAVPPPIYQQ</sequence>
<dbReference type="InterPro" id="IPR051694">
    <property type="entry name" value="Immunoregulatory_rcpt-like"/>
</dbReference>